<accession>A0ABY9FX71</accession>
<feature type="compositionally biased region" description="Low complexity" evidence="1">
    <location>
        <begin position="265"/>
        <end position="275"/>
    </location>
</feature>
<dbReference type="NCBIfam" id="NF040582">
    <property type="entry name" value="STY4528_fam"/>
    <property type="match status" value="1"/>
</dbReference>
<organism evidence="2 3">
    <name type="scientific">Pseudomonas lurida</name>
    <dbReference type="NCBI Taxonomy" id="244566"/>
    <lineage>
        <taxon>Bacteria</taxon>
        <taxon>Pseudomonadati</taxon>
        <taxon>Pseudomonadota</taxon>
        <taxon>Gammaproteobacteria</taxon>
        <taxon>Pseudomonadales</taxon>
        <taxon>Pseudomonadaceae</taxon>
        <taxon>Pseudomonas</taxon>
    </lineage>
</organism>
<feature type="region of interest" description="Disordered" evidence="1">
    <location>
        <begin position="371"/>
        <end position="397"/>
    </location>
</feature>
<feature type="compositionally biased region" description="Polar residues" evidence="1">
    <location>
        <begin position="276"/>
        <end position="286"/>
    </location>
</feature>
<dbReference type="InterPro" id="IPR047749">
    <property type="entry name" value="STY4528-like"/>
</dbReference>
<gene>
    <name evidence="2" type="ORF">PSH67_04550</name>
</gene>
<dbReference type="EMBL" id="CP117450">
    <property type="protein sequence ID" value="WLH07930.1"/>
    <property type="molecule type" value="Genomic_DNA"/>
</dbReference>
<evidence type="ECO:0000256" key="1">
    <source>
        <dbReference type="SAM" id="MobiDB-lite"/>
    </source>
</evidence>
<dbReference type="Proteomes" id="UP001236748">
    <property type="component" value="Chromosome"/>
</dbReference>
<evidence type="ECO:0000313" key="2">
    <source>
        <dbReference type="EMBL" id="WLH07930.1"/>
    </source>
</evidence>
<proteinExistence type="predicted"/>
<feature type="region of interest" description="Disordered" evidence="1">
    <location>
        <begin position="265"/>
        <end position="287"/>
    </location>
</feature>
<name>A0ABY9FX71_9PSED</name>
<sequence>MKLSRLPFSTLLDSASGHLEAHLRQKKESMPPGIEGSAPYSGIIFSGNPHETVPRRLLLDDRLSPLERNAWQVFRLLINDDGLTAFPTYEQLRPYLGMLPGRPASRETVSKALVTLRLTRWLSLGRRVRNDLSGQVQGNVYLLHDEPVTPGEALEFDKDYLQLLAQSMEHQTKAIREVAEIAWKEFAADPEVGQRLPTRMNIIEARLNSQSWVQQTALEPLTPPEFGTRTLQNIPASTLSSESELSESNDKRIAFELSSDSELSRNSLSSDSVRNPNSYSTYTDTNKGVCKSSVHVPPASDDTAADFLDALHRLPTDQKQSALVALQKVPPEVKPALIKQWVHRCDAGSVRNPFGYLMTLVTTAVRGDFNSNWKPDDKPRLGQVNTGGPSTSSSNVEVAQPLKAIVTPRKPESVQTANKTLSEMLHLLKPNRSANT</sequence>
<dbReference type="RefSeq" id="WP_047541129.1">
    <property type="nucleotide sequence ID" value="NZ_CP117450.1"/>
</dbReference>
<reference evidence="2 3" key="1">
    <citation type="submission" date="2023-02" db="EMBL/GenBank/DDBJ databases">
        <title>Evolution of Hrp T3SS in non-pathogenic Pseudomonas fluorescens.</title>
        <authorList>
            <person name="Liao K."/>
            <person name="Wei H."/>
            <person name="Gu Y."/>
        </authorList>
    </citation>
    <scope>NUCLEOTIDE SEQUENCE [LARGE SCALE GENOMIC DNA]</scope>
    <source>
        <strain evidence="2 3">FP2043</strain>
    </source>
</reference>
<protein>
    <submittedName>
        <fullName evidence="2">STY4528 family pathogenicity island replication protein</fullName>
    </submittedName>
</protein>
<keyword evidence="3" id="KW-1185">Reference proteome</keyword>
<feature type="compositionally biased region" description="Polar residues" evidence="1">
    <location>
        <begin position="383"/>
        <end position="397"/>
    </location>
</feature>
<evidence type="ECO:0000313" key="3">
    <source>
        <dbReference type="Proteomes" id="UP001236748"/>
    </source>
</evidence>